<evidence type="ECO:0000256" key="8">
    <source>
        <dbReference type="ARBA" id="ARBA00022741"/>
    </source>
</evidence>
<evidence type="ECO:0000256" key="2">
    <source>
        <dbReference type="ARBA" id="ARBA00004651"/>
    </source>
</evidence>
<comment type="subcellular location">
    <subcellularLocation>
        <location evidence="2">Cell membrane</location>
        <topology evidence="2">Multi-pass membrane protein</topology>
    </subcellularLocation>
</comment>
<sequence>MRPRLTVSFVVLSVVLLLLAIGIRGWSARADIRTHESRELAREAATLALVIEQRETLGRPVDRAFLQGLVDPSYALTYTPPSATTPVAVTGGAYVEQDALSARSDVDGGGELVVRESAEVVDELADDTSSAGFLLLLVVLLAALVGYVMSWLLSAPFRQLAVAAEQLGRGRFDLDLPRSRMPEVQAIGQALLTSAGQLQERLASEQAFAEHASHVLRTPLTGLRLELEDLAQRDDVPEDVRRSATRSVGRIEAMDQVTGDLVALSKQGALVAGAEIPLRDLATQCAQTWADALAEQGRELTAAVEGSLDTTYTPGPVEHVLDLLRTDVLRRSAGAVRLVFDADDDGHLTITVAAAEPKSAPGPSAGLALTQARAVVTALGGRVNGDDPRSLTVLLPRR</sequence>
<dbReference type="EC" id="2.7.13.3" evidence="3"/>
<keyword evidence="12" id="KW-0902">Two-component regulatory system</keyword>
<keyword evidence="6" id="KW-0808">Transferase</keyword>
<dbReference type="Gene3D" id="6.10.340.10">
    <property type="match status" value="1"/>
</dbReference>
<evidence type="ECO:0000256" key="3">
    <source>
        <dbReference type="ARBA" id="ARBA00012438"/>
    </source>
</evidence>
<dbReference type="InterPro" id="IPR050980">
    <property type="entry name" value="2C_sensor_his_kinase"/>
</dbReference>
<dbReference type="GO" id="GO:0000155">
    <property type="term" value="F:phosphorelay sensor kinase activity"/>
    <property type="evidence" value="ECO:0007669"/>
    <property type="project" value="InterPro"/>
</dbReference>
<dbReference type="SMART" id="SM00304">
    <property type="entry name" value="HAMP"/>
    <property type="match status" value="1"/>
</dbReference>
<feature type="transmembrane region" description="Helical" evidence="13">
    <location>
        <begin position="131"/>
        <end position="153"/>
    </location>
</feature>
<dbReference type="InterPro" id="IPR003661">
    <property type="entry name" value="HisK_dim/P_dom"/>
</dbReference>
<evidence type="ECO:0000256" key="13">
    <source>
        <dbReference type="SAM" id="Phobius"/>
    </source>
</evidence>
<dbReference type="CDD" id="cd00082">
    <property type="entry name" value="HisKA"/>
    <property type="match status" value="1"/>
</dbReference>
<organism evidence="15 16">
    <name type="scientific">Nocardioides flavescens</name>
    <dbReference type="NCBI Taxonomy" id="2691959"/>
    <lineage>
        <taxon>Bacteria</taxon>
        <taxon>Bacillati</taxon>
        <taxon>Actinomycetota</taxon>
        <taxon>Actinomycetes</taxon>
        <taxon>Propionibacteriales</taxon>
        <taxon>Nocardioidaceae</taxon>
        <taxon>Nocardioides</taxon>
    </lineage>
</organism>
<evidence type="ECO:0000256" key="10">
    <source>
        <dbReference type="ARBA" id="ARBA00022840"/>
    </source>
</evidence>
<evidence type="ECO:0000256" key="12">
    <source>
        <dbReference type="ARBA" id="ARBA00023012"/>
    </source>
</evidence>
<dbReference type="SUPFAM" id="SSF47384">
    <property type="entry name" value="Homodimeric domain of signal transducing histidine kinase"/>
    <property type="match status" value="1"/>
</dbReference>
<keyword evidence="13" id="KW-0472">Membrane</keyword>
<keyword evidence="9" id="KW-0418">Kinase</keyword>
<keyword evidence="10" id="KW-0067">ATP-binding</keyword>
<keyword evidence="7 13" id="KW-0812">Transmembrane</keyword>
<gene>
    <name evidence="15" type="ORF">GRQ65_13425</name>
</gene>
<evidence type="ECO:0000256" key="6">
    <source>
        <dbReference type="ARBA" id="ARBA00022679"/>
    </source>
</evidence>
<evidence type="ECO:0000256" key="7">
    <source>
        <dbReference type="ARBA" id="ARBA00022692"/>
    </source>
</evidence>
<evidence type="ECO:0000313" key="15">
    <source>
        <dbReference type="EMBL" id="MXG90550.1"/>
    </source>
</evidence>
<dbReference type="InterPro" id="IPR036097">
    <property type="entry name" value="HisK_dim/P_sf"/>
</dbReference>
<dbReference type="Gene3D" id="1.10.287.130">
    <property type="match status" value="1"/>
</dbReference>
<dbReference type="GO" id="GO:0005524">
    <property type="term" value="F:ATP binding"/>
    <property type="evidence" value="ECO:0007669"/>
    <property type="project" value="UniProtKB-KW"/>
</dbReference>
<proteinExistence type="predicted"/>
<evidence type="ECO:0000256" key="4">
    <source>
        <dbReference type="ARBA" id="ARBA00022475"/>
    </source>
</evidence>
<dbReference type="InterPro" id="IPR003660">
    <property type="entry name" value="HAMP_dom"/>
</dbReference>
<dbReference type="RefSeq" id="WP_160878469.1">
    <property type="nucleotide sequence ID" value="NZ_WUEK01000007.1"/>
</dbReference>
<reference evidence="15 16" key="1">
    <citation type="submission" date="2019-12" db="EMBL/GenBank/DDBJ databases">
        <authorList>
            <person name="Kun Z."/>
        </authorList>
    </citation>
    <scope>NUCLEOTIDE SEQUENCE [LARGE SCALE GENOMIC DNA]</scope>
    <source>
        <strain evidence="15 16">YIM 123512</strain>
    </source>
</reference>
<name>A0A6L7EV16_9ACTN</name>
<accession>A0A6L7EV16</accession>
<evidence type="ECO:0000259" key="14">
    <source>
        <dbReference type="PROSITE" id="PS50885"/>
    </source>
</evidence>
<feature type="domain" description="HAMP" evidence="14">
    <location>
        <begin position="151"/>
        <end position="203"/>
    </location>
</feature>
<keyword evidence="4" id="KW-1003">Cell membrane</keyword>
<protein>
    <recommendedName>
        <fullName evidence="3">histidine kinase</fullName>
        <ecNumber evidence="3">2.7.13.3</ecNumber>
    </recommendedName>
</protein>
<evidence type="ECO:0000256" key="5">
    <source>
        <dbReference type="ARBA" id="ARBA00022553"/>
    </source>
</evidence>
<comment type="caution">
    <text evidence="15">The sequence shown here is derived from an EMBL/GenBank/DDBJ whole genome shotgun (WGS) entry which is preliminary data.</text>
</comment>
<dbReference type="EMBL" id="WUEK01000007">
    <property type="protein sequence ID" value="MXG90550.1"/>
    <property type="molecule type" value="Genomic_DNA"/>
</dbReference>
<keyword evidence="8" id="KW-0547">Nucleotide-binding</keyword>
<dbReference type="PANTHER" id="PTHR44936">
    <property type="entry name" value="SENSOR PROTEIN CREC"/>
    <property type="match status" value="1"/>
</dbReference>
<evidence type="ECO:0000256" key="1">
    <source>
        <dbReference type="ARBA" id="ARBA00000085"/>
    </source>
</evidence>
<dbReference type="GO" id="GO:0005886">
    <property type="term" value="C:plasma membrane"/>
    <property type="evidence" value="ECO:0007669"/>
    <property type="project" value="UniProtKB-SubCell"/>
</dbReference>
<dbReference type="Pfam" id="PF00512">
    <property type="entry name" value="HisKA"/>
    <property type="match status" value="1"/>
</dbReference>
<dbReference type="SMART" id="SM00388">
    <property type="entry name" value="HisKA"/>
    <property type="match status" value="1"/>
</dbReference>
<dbReference type="AlphaFoldDB" id="A0A6L7EV16"/>
<evidence type="ECO:0000256" key="9">
    <source>
        <dbReference type="ARBA" id="ARBA00022777"/>
    </source>
</evidence>
<keyword evidence="5" id="KW-0597">Phosphoprotein</keyword>
<dbReference type="PANTHER" id="PTHR44936:SF9">
    <property type="entry name" value="SENSOR PROTEIN CREC"/>
    <property type="match status" value="1"/>
</dbReference>
<keyword evidence="16" id="KW-1185">Reference proteome</keyword>
<comment type="catalytic activity">
    <reaction evidence="1">
        <text>ATP + protein L-histidine = ADP + protein N-phospho-L-histidine.</text>
        <dbReference type="EC" id="2.7.13.3"/>
    </reaction>
</comment>
<dbReference type="PROSITE" id="PS50885">
    <property type="entry name" value="HAMP"/>
    <property type="match status" value="1"/>
</dbReference>
<evidence type="ECO:0000256" key="11">
    <source>
        <dbReference type="ARBA" id="ARBA00022989"/>
    </source>
</evidence>
<evidence type="ECO:0000313" key="16">
    <source>
        <dbReference type="Proteomes" id="UP000473325"/>
    </source>
</evidence>
<keyword evidence="11 13" id="KW-1133">Transmembrane helix</keyword>
<dbReference type="Proteomes" id="UP000473325">
    <property type="component" value="Unassembled WGS sequence"/>
</dbReference>